<proteinExistence type="predicted"/>
<protein>
    <submittedName>
        <fullName evidence="1">Uncharacterized protein</fullName>
    </submittedName>
</protein>
<dbReference type="Proteomes" id="UP000799770">
    <property type="component" value="Unassembled WGS sequence"/>
</dbReference>
<organism evidence="1 2">
    <name type="scientific">Lophiotrema nucula</name>
    <dbReference type="NCBI Taxonomy" id="690887"/>
    <lineage>
        <taxon>Eukaryota</taxon>
        <taxon>Fungi</taxon>
        <taxon>Dikarya</taxon>
        <taxon>Ascomycota</taxon>
        <taxon>Pezizomycotina</taxon>
        <taxon>Dothideomycetes</taxon>
        <taxon>Pleosporomycetidae</taxon>
        <taxon>Pleosporales</taxon>
        <taxon>Lophiotremataceae</taxon>
        <taxon>Lophiotrema</taxon>
    </lineage>
</organism>
<evidence type="ECO:0000313" key="1">
    <source>
        <dbReference type="EMBL" id="KAF2118237.1"/>
    </source>
</evidence>
<accession>A0A6A5ZHG4</accession>
<evidence type="ECO:0000313" key="2">
    <source>
        <dbReference type="Proteomes" id="UP000799770"/>
    </source>
</evidence>
<gene>
    <name evidence="1" type="ORF">BDV96DRAFT_684896</name>
</gene>
<keyword evidence="2" id="KW-1185">Reference proteome</keyword>
<dbReference type="EMBL" id="ML977317">
    <property type="protein sequence ID" value="KAF2118237.1"/>
    <property type="molecule type" value="Genomic_DNA"/>
</dbReference>
<name>A0A6A5ZHG4_9PLEO</name>
<reference evidence="1" key="1">
    <citation type="journal article" date="2020" name="Stud. Mycol.">
        <title>101 Dothideomycetes genomes: a test case for predicting lifestyles and emergence of pathogens.</title>
        <authorList>
            <person name="Haridas S."/>
            <person name="Albert R."/>
            <person name="Binder M."/>
            <person name="Bloem J."/>
            <person name="Labutti K."/>
            <person name="Salamov A."/>
            <person name="Andreopoulos B."/>
            <person name="Baker S."/>
            <person name="Barry K."/>
            <person name="Bills G."/>
            <person name="Bluhm B."/>
            <person name="Cannon C."/>
            <person name="Castanera R."/>
            <person name="Culley D."/>
            <person name="Daum C."/>
            <person name="Ezra D."/>
            <person name="Gonzalez J."/>
            <person name="Henrissat B."/>
            <person name="Kuo A."/>
            <person name="Liang C."/>
            <person name="Lipzen A."/>
            <person name="Lutzoni F."/>
            <person name="Magnuson J."/>
            <person name="Mondo S."/>
            <person name="Nolan M."/>
            <person name="Ohm R."/>
            <person name="Pangilinan J."/>
            <person name="Park H.-J."/>
            <person name="Ramirez L."/>
            <person name="Alfaro M."/>
            <person name="Sun H."/>
            <person name="Tritt A."/>
            <person name="Yoshinaga Y."/>
            <person name="Zwiers L.-H."/>
            <person name="Turgeon B."/>
            <person name="Goodwin S."/>
            <person name="Spatafora J."/>
            <person name="Crous P."/>
            <person name="Grigoriev I."/>
        </authorList>
    </citation>
    <scope>NUCLEOTIDE SEQUENCE</scope>
    <source>
        <strain evidence="1">CBS 627.86</strain>
    </source>
</reference>
<dbReference type="OrthoDB" id="3799420at2759"/>
<sequence>MSVKLLRNGLLDASPQANRPEMVIPALRFQKNRVQSPLLRLPKELSDMIYELVLGGRHIRVSRNHVKIQRVPPEGTMGIDSCIKATGT</sequence>
<dbReference type="AlphaFoldDB" id="A0A6A5ZHG4"/>